<evidence type="ECO:0000313" key="10">
    <source>
        <dbReference type="EMBL" id="KAF5888070.1"/>
    </source>
</evidence>
<dbReference type="SMART" id="SM00406">
    <property type="entry name" value="IGv"/>
    <property type="match status" value="1"/>
</dbReference>
<evidence type="ECO:0000256" key="7">
    <source>
        <dbReference type="ARBA" id="ARBA00023180"/>
    </source>
</evidence>
<keyword evidence="6" id="KW-1015">Disulfide bond</keyword>
<dbReference type="PANTHER" id="PTHR19433:SF111">
    <property type="entry name" value="T CELL RECEPTOR ALPHA VARIABLE 4"/>
    <property type="match status" value="1"/>
</dbReference>
<dbReference type="PANTHER" id="PTHR19433">
    <property type="entry name" value="T-CELL RECEPTOR ALPHA CHAIN V REGION-RELATED"/>
    <property type="match status" value="1"/>
</dbReference>
<evidence type="ECO:0000256" key="8">
    <source>
        <dbReference type="SAM" id="Phobius"/>
    </source>
</evidence>
<sequence>LLSEILCSLTLLAKVGDKVTIWCQHELTVTGSIFWFKHKCDSAPLLLGYEWFFKSASPEKCHFFTVSERIMMSVHDKNTSLTITAVNVSDTGLYYCAFNHKININNSTNLEVKGIFTSTVFFMLIVGFGAVIVILLSVLITMILKYRKTHKGAEAEDKVVPESDSVNYAALQFHENKSKRNRRHDEMVDLHVIYSSV</sequence>
<dbReference type="InterPro" id="IPR013106">
    <property type="entry name" value="Ig_V-set"/>
</dbReference>
<accession>A0A8J4WZR1</accession>
<keyword evidence="10" id="KW-0675">Receptor</keyword>
<dbReference type="OrthoDB" id="9932608at2759"/>
<keyword evidence="4" id="KW-0391">Immunity</keyword>
<name>A0A8J4WZR1_CLAMG</name>
<organism evidence="10 11">
    <name type="scientific">Clarias magur</name>
    <name type="common">Asian catfish</name>
    <name type="synonym">Macropteronotus magur</name>
    <dbReference type="NCBI Taxonomy" id="1594786"/>
    <lineage>
        <taxon>Eukaryota</taxon>
        <taxon>Metazoa</taxon>
        <taxon>Chordata</taxon>
        <taxon>Craniata</taxon>
        <taxon>Vertebrata</taxon>
        <taxon>Euteleostomi</taxon>
        <taxon>Actinopterygii</taxon>
        <taxon>Neopterygii</taxon>
        <taxon>Teleostei</taxon>
        <taxon>Ostariophysi</taxon>
        <taxon>Siluriformes</taxon>
        <taxon>Clariidae</taxon>
        <taxon>Clarias</taxon>
    </lineage>
</organism>
<feature type="transmembrane region" description="Helical" evidence="8">
    <location>
        <begin position="120"/>
        <end position="144"/>
    </location>
</feature>
<dbReference type="Pfam" id="PF07686">
    <property type="entry name" value="V-set"/>
    <property type="match status" value="1"/>
</dbReference>
<dbReference type="Proteomes" id="UP000727407">
    <property type="component" value="Unassembled WGS sequence"/>
</dbReference>
<evidence type="ECO:0000256" key="4">
    <source>
        <dbReference type="ARBA" id="ARBA00022859"/>
    </source>
</evidence>
<dbReference type="GO" id="GO:0005886">
    <property type="term" value="C:plasma membrane"/>
    <property type="evidence" value="ECO:0007669"/>
    <property type="project" value="UniProtKB-SubCell"/>
</dbReference>
<gene>
    <name evidence="10" type="ORF">DAT39_022043</name>
</gene>
<feature type="non-terminal residue" evidence="10">
    <location>
        <position position="1"/>
    </location>
</feature>
<keyword evidence="5 8" id="KW-0472">Membrane</keyword>
<proteinExistence type="predicted"/>
<evidence type="ECO:0000256" key="2">
    <source>
        <dbReference type="ARBA" id="ARBA00022475"/>
    </source>
</evidence>
<evidence type="ECO:0000256" key="3">
    <source>
        <dbReference type="ARBA" id="ARBA00022729"/>
    </source>
</evidence>
<keyword evidence="3" id="KW-0732">Signal</keyword>
<dbReference type="InterPro" id="IPR036179">
    <property type="entry name" value="Ig-like_dom_sf"/>
</dbReference>
<dbReference type="GO" id="GO:0002376">
    <property type="term" value="P:immune system process"/>
    <property type="evidence" value="ECO:0007669"/>
    <property type="project" value="UniProtKB-KW"/>
</dbReference>
<keyword evidence="8" id="KW-0812">Transmembrane</keyword>
<keyword evidence="7" id="KW-0325">Glycoprotein</keyword>
<dbReference type="InterPro" id="IPR003599">
    <property type="entry name" value="Ig_sub"/>
</dbReference>
<feature type="domain" description="Ig-like" evidence="9">
    <location>
        <begin position="1"/>
        <end position="113"/>
    </location>
</feature>
<feature type="non-terminal residue" evidence="10">
    <location>
        <position position="197"/>
    </location>
</feature>
<keyword evidence="11" id="KW-1185">Reference proteome</keyword>
<dbReference type="AlphaFoldDB" id="A0A8J4WZR1"/>
<dbReference type="PROSITE" id="PS50835">
    <property type="entry name" value="IG_LIKE"/>
    <property type="match status" value="1"/>
</dbReference>
<dbReference type="SUPFAM" id="SSF48726">
    <property type="entry name" value="Immunoglobulin"/>
    <property type="match status" value="1"/>
</dbReference>
<dbReference type="InterPro" id="IPR052051">
    <property type="entry name" value="TCR_complex_component"/>
</dbReference>
<evidence type="ECO:0000256" key="5">
    <source>
        <dbReference type="ARBA" id="ARBA00023136"/>
    </source>
</evidence>
<dbReference type="Gene3D" id="2.60.40.10">
    <property type="entry name" value="Immunoglobulins"/>
    <property type="match status" value="1"/>
</dbReference>
<protein>
    <submittedName>
        <fullName evidence="10">Putative immune-type receptor 12a</fullName>
    </submittedName>
</protein>
<dbReference type="CDD" id="cd00099">
    <property type="entry name" value="IgV"/>
    <property type="match status" value="1"/>
</dbReference>
<dbReference type="EMBL" id="QNUK01001036">
    <property type="protein sequence ID" value="KAF5888070.1"/>
    <property type="molecule type" value="Genomic_DNA"/>
</dbReference>
<dbReference type="SMART" id="SM00409">
    <property type="entry name" value="IG"/>
    <property type="match status" value="1"/>
</dbReference>
<evidence type="ECO:0000256" key="1">
    <source>
        <dbReference type="ARBA" id="ARBA00004236"/>
    </source>
</evidence>
<keyword evidence="2" id="KW-1003">Cell membrane</keyword>
<evidence type="ECO:0000313" key="11">
    <source>
        <dbReference type="Proteomes" id="UP000727407"/>
    </source>
</evidence>
<evidence type="ECO:0000256" key="6">
    <source>
        <dbReference type="ARBA" id="ARBA00023157"/>
    </source>
</evidence>
<dbReference type="InterPro" id="IPR007110">
    <property type="entry name" value="Ig-like_dom"/>
</dbReference>
<dbReference type="GO" id="GO:0009617">
    <property type="term" value="P:response to bacterium"/>
    <property type="evidence" value="ECO:0007669"/>
    <property type="project" value="TreeGrafter"/>
</dbReference>
<comment type="subcellular location">
    <subcellularLocation>
        <location evidence="1">Cell membrane</location>
    </subcellularLocation>
</comment>
<keyword evidence="8" id="KW-1133">Transmembrane helix</keyword>
<comment type="caution">
    <text evidence="10">The sequence shown here is derived from an EMBL/GenBank/DDBJ whole genome shotgun (WGS) entry which is preliminary data.</text>
</comment>
<evidence type="ECO:0000259" key="9">
    <source>
        <dbReference type="PROSITE" id="PS50835"/>
    </source>
</evidence>
<dbReference type="InterPro" id="IPR013783">
    <property type="entry name" value="Ig-like_fold"/>
</dbReference>
<reference evidence="10" key="1">
    <citation type="submission" date="2020-07" db="EMBL/GenBank/DDBJ databases">
        <title>Clarias magur genome sequencing, assembly and annotation.</title>
        <authorList>
            <person name="Kushwaha B."/>
            <person name="Kumar R."/>
            <person name="Das P."/>
            <person name="Joshi C.G."/>
            <person name="Kumar D."/>
            <person name="Nagpure N.S."/>
            <person name="Pandey M."/>
            <person name="Agarwal S."/>
            <person name="Srivastava S."/>
            <person name="Singh M."/>
            <person name="Sahoo L."/>
            <person name="Jayasankar P."/>
            <person name="Meher P.K."/>
            <person name="Koringa P.G."/>
            <person name="Iquebal M.A."/>
            <person name="Das S.P."/>
            <person name="Bit A."/>
            <person name="Patnaik S."/>
            <person name="Patel N."/>
            <person name="Shah T.M."/>
            <person name="Hinsu A."/>
            <person name="Jena J.K."/>
        </authorList>
    </citation>
    <scope>NUCLEOTIDE SEQUENCE</scope>
    <source>
        <strain evidence="10">CIFAMagur01</strain>
        <tissue evidence="10">Testis</tissue>
    </source>
</reference>